<dbReference type="AlphaFoldDB" id="A0A9D2JX11"/>
<keyword evidence="2" id="KW-0812">Transmembrane</keyword>
<feature type="coiled-coil region" evidence="1">
    <location>
        <begin position="195"/>
        <end position="222"/>
    </location>
</feature>
<organism evidence="3 4">
    <name type="scientific">Candidatus Prevotella avicola</name>
    <dbReference type="NCBI Taxonomy" id="2838738"/>
    <lineage>
        <taxon>Bacteria</taxon>
        <taxon>Pseudomonadati</taxon>
        <taxon>Bacteroidota</taxon>
        <taxon>Bacteroidia</taxon>
        <taxon>Bacteroidales</taxon>
        <taxon>Prevotellaceae</taxon>
        <taxon>Prevotella</taxon>
    </lineage>
</organism>
<evidence type="ECO:0000313" key="4">
    <source>
        <dbReference type="Proteomes" id="UP000824055"/>
    </source>
</evidence>
<reference evidence="3" key="1">
    <citation type="journal article" date="2021" name="PeerJ">
        <title>Extensive microbial diversity within the chicken gut microbiome revealed by metagenomics and culture.</title>
        <authorList>
            <person name="Gilroy R."/>
            <person name="Ravi A."/>
            <person name="Getino M."/>
            <person name="Pursley I."/>
            <person name="Horton D.L."/>
            <person name="Alikhan N.F."/>
            <person name="Baker D."/>
            <person name="Gharbi K."/>
            <person name="Hall N."/>
            <person name="Watson M."/>
            <person name="Adriaenssens E.M."/>
            <person name="Foster-Nyarko E."/>
            <person name="Jarju S."/>
            <person name="Secka A."/>
            <person name="Antonio M."/>
            <person name="Oren A."/>
            <person name="Chaudhuri R.R."/>
            <person name="La Ragione R."/>
            <person name="Hildebrand F."/>
            <person name="Pallen M.J."/>
        </authorList>
    </citation>
    <scope>NUCLEOTIDE SEQUENCE</scope>
    <source>
        <strain evidence="3">ChiHecec3B27-8219</strain>
    </source>
</reference>
<dbReference type="Proteomes" id="UP000824055">
    <property type="component" value="Unassembled WGS sequence"/>
</dbReference>
<proteinExistence type="predicted"/>
<accession>A0A9D2JX11</accession>
<comment type="caution">
    <text evidence="3">The sequence shown here is derived from an EMBL/GenBank/DDBJ whole genome shotgun (WGS) entry which is preliminary data.</text>
</comment>
<keyword evidence="2" id="KW-0472">Membrane</keyword>
<evidence type="ECO:0000256" key="1">
    <source>
        <dbReference type="SAM" id="Coils"/>
    </source>
</evidence>
<evidence type="ECO:0000256" key="2">
    <source>
        <dbReference type="SAM" id="Phobius"/>
    </source>
</evidence>
<gene>
    <name evidence="3" type="ORF">H9966_07840</name>
</gene>
<protein>
    <submittedName>
        <fullName evidence="3">Uncharacterized protein</fullName>
    </submittedName>
</protein>
<sequence>MNLSVYIFGSFSKGYSQYPDDYSSAIFQSFAAGAKATTQIAIRRDGNLMYYGYIRQLEQGKYIGFCVVLNGLYLTQVNDLFTLFEQEIFTLVAEGLLIHFNERGEIETNVERLYLNQDEAAPVTQSLRAGFAKLESQCEPLPTVNYGISKDSRQDFTTSDDQTQIVQSSYTHGYTYVYKGDGYNTARLNSYKGVLAKSYKEKKELKTQYDILRKQHEKTLKEKKQFKKVLILTFIVVLCIAGGAFLFANLNDTKGRLSRANGTIREKNTLISKKDDSLSTMKDNVSTLESYTEVLRNDKEELSQKLYEICSFAPFVVKECTVTSTSFNFDYYAVEEKEVTVTLKAINERNSEVVSNSHTLTFYKGGGTKSLPFLYQLSTSQYYYVVLMVDGNIVAGKRW</sequence>
<keyword evidence="1" id="KW-0175">Coiled coil</keyword>
<name>A0A9D2JX11_9BACT</name>
<feature type="transmembrane region" description="Helical" evidence="2">
    <location>
        <begin position="229"/>
        <end position="248"/>
    </location>
</feature>
<evidence type="ECO:0000313" key="3">
    <source>
        <dbReference type="EMBL" id="HIZ69773.1"/>
    </source>
</evidence>
<dbReference type="EMBL" id="DXBE01000057">
    <property type="protein sequence ID" value="HIZ69773.1"/>
    <property type="molecule type" value="Genomic_DNA"/>
</dbReference>
<reference evidence="3" key="2">
    <citation type="submission" date="2021-04" db="EMBL/GenBank/DDBJ databases">
        <authorList>
            <person name="Gilroy R."/>
        </authorList>
    </citation>
    <scope>NUCLEOTIDE SEQUENCE</scope>
    <source>
        <strain evidence="3">ChiHecec3B27-8219</strain>
    </source>
</reference>
<keyword evidence="2" id="KW-1133">Transmembrane helix</keyword>